<feature type="domain" description="VanZ-like" evidence="2">
    <location>
        <begin position="57"/>
        <end position="139"/>
    </location>
</feature>
<keyword evidence="1" id="KW-0812">Transmembrane</keyword>
<dbReference type="PANTHER" id="PTHR36834">
    <property type="entry name" value="MEMBRANE PROTEIN-RELATED"/>
    <property type="match status" value="1"/>
</dbReference>
<protein>
    <recommendedName>
        <fullName evidence="2">VanZ-like domain-containing protein</fullName>
    </recommendedName>
</protein>
<sequence length="158" mass="17202">MAPSDATPSPAIAATGRHRRWIWRTLAAGYGLALILIAFWPTPVDRPARGLLWSISEAVPWLTYDVIEFGANVLLFVPLGILLALALRSRRGWVMPIALAVTVLIESGQALFLAERTASIRDVIANSLGAGIGLALVLLVTRRRMRRVDSRENAQLPG</sequence>
<feature type="transmembrane region" description="Helical" evidence="1">
    <location>
        <begin position="61"/>
        <end position="86"/>
    </location>
</feature>
<feature type="transmembrane region" description="Helical" evidence="1">
    <location>
        <begin position="21"/>
        <end position="41"/>
    </location>
</feature>
<comment type="caution">
    <text evidence="3">The sequence shown here is derived from an EMBL/GenBank/DDBJ whole genome shotgun (WGS) entry which is preliminary data.</text>
</comment>
<proteinExistence type="predicted"/>
<evidence type="ECO:0000259" key="2">
    <source>
        <dbReference type="Pfam" id="PF04892"/>
    </source>
</evidence>
<dbReference type="EMBL" id="BAAAOH010000001">
    <property type="protein sequence ID" value="GAA1982609.1"/>
    <property type="molecule type" value="Genomic_DNA"/>
</dbReference>
<evidence type="ECO:0000256" key="1">
    <source>
        <dbReference type="SAM" id="Phobius"/>
    </source>
</evidence>
<gene>
    <name evidence="3" type="ORF">GCM10009777_15490</name>
</gene>
<feature type="transmembrane region" description="Helical" evidence="1">
    <location>
        <begin position="124"/>
        <end position="141"/>
    </location>
</feature>
<dbReference type="InterPro" id="IPR053150">
    <property type="entry name" value="Teicoplanin_resist-assoc"/>
</dbReference>
<name>A0ABN2S921_9MICO</name>
<dbReference type="Pfam" id="PF04892">
    <property type="entry name" value="VanZ"/>
    <property type="match status" value="1"/>
</dbReference>
<evidence type="ECO:0000313" key="4">
    <source>
        <dbReference type="Proteomes" id="UP001500326"/>
    </source>
</evidence>
<keyword evidence="4" id="KW-1185">Reference proteome</keyword>
<dbReference type="InterPro" id="IPR006976">
    <property type="entry name" value="VanZ-like"/>
</dbReference>
<accession>A0ABN2S921</accession>
<reference evidence="3 4" key="1">
    <citation type="journal article" date="2019" name="Int. J. Syst. Evol. Microbiol.">
        <title>The Global Catalogue of Microorganisms (GCM) 10K type strain sequencing project: providing services to taxonomists for standard genome sequencing and annotation.</title>
        <authorList>
            <consortium name="The Broad Institute Genomics Platform"/>
            <consortium name="The Broad Institute Genome Sequencing Center for Infectious Disease"/>
            <person name="Wu L."/>
            <person name="Ma J."/>
        </authorList>
    </citation>
    <scope>NUCLEOTIDE SEQUENCE [LARGE SCALE GENOMIC DNA]</scope>
    <source>
        <strain evidence="3 4">JCM 14902</strain>
    </source>
</reference>
<dbReference type="PANTHER" id="PTHR36834:SF1">
    <property type="entry name" value="INTEGRAL MEMBRANE PROTEIN"/>
    <property type="match status" value="1"/>
</dbReference>
<dbReference type="Proteomes" id="UP001500326">
    <property type="component" value="Unassembled WGS sequence"/>
</dbReference>
<feature type="transmembrane region" description="Helical" evidence="1">
    <location>
        <begin position="93"/>
        <end position="112"/>
    </location>
</feature>
<evidence type="ECO:0000313" key="3">
    <source>
        <dbReference type="EMBL" id="GAA1982609.1"/>
    </source>
</evidence>
<organism evidence="3 4">
    <name type="scientific">Microbacterium pumilum</name>
    <dbReference type="NCBI Taxonomy" id="344165"/>
    <lineage>
        <taxon>Bacteria</taxon>
        <taxon>Bacillati</taxon>
        <taxon>Actinomycetota</taxon>
        <taxon>Actinomycetes</taxon>
        <taxon>Micrococcales</taxon>
        <taxon>Microbacteriaceae</taxon>
        <taxon>Microbacterium</taxon>
    </lineage>
</organism>
<keyword evidence="1" id="KW-1133">Transmembrane helix</keyword>
<keyword evidence="1" id="KW-0472">Membrane</keyword>